<evidence type="ECO:0000256" key="3">
    <source>
        <dbReference type="ARBA" id="ARBA00022658"/>
    </source>
</evidence>
<keyword evidence="5" id="KW-0677">Repeat</keyword>
<dbReference type="InterPro" id="IPR000980">
    <property type="entry name" value="SH2"/>
</dbReference>
<dbReference type="SMART" id="SM00252">
    <property type="entry name" value="SH2"/>
    <property type="match status" value="1"/>
</dbReference>
<dbReference type="SMART" id="SM00326">
    <property type="entry name" value="SH3"/>
    <property type="match status" value="1"/>
</dbReference>
<sequence>MFHKLDRLIPHEITSMCSLSPLCAIMSDMDFPSEKGYANKDGKTHLRPDRVLDWNHHAVKRQIRSQKVENLFKMAELWKQCADWLCRLDVLPKNHMITWPDAKIKQLAFTLRDGVLLCHIAKKLDETSIDIRNANLRPQMAQFLCLKNIRLFLISCGSSFGLKETDLFQPQMLYDYSDFARVLHTLSKLSNCPKAKALGIPGFPQQYKEPSKDEEQIYRTLEDMVNENQYKDFYFSTYGANQAYGRTNQHYFSEGKEEEDIYEDLCYFRNTDAQAPLQKELKDFQPVERRDHCIKELVETEQNYVNALNMLRKHFIKDMKSMKDSDKKTVFMNIKELGEIHAAFYQDLLESVTQKSRKKIGEIFIEFKERFLKYGTYCSELNAAMDLLDTLLNKDVNVRDEILKCERNANEGKFRLRDLLTVPMQRILKYHLLMRELLSNTPNTHEEYHTIKQAHEAMLDVSDYLNEVKRDSEQLVIIKAIQNSITDWNMPEGMELKNYGRLVRDGDLKVQNHEANGKTRPRFVFVFDRMILMCKATRGDHYTFKDSLNLSEYIVQQDNPSKRMSRDSRWVHSFILAHKDHVTAFTMFAKSEEEKNLWVKALKEAYNKTNPSHMYPSTHLPIMESFDPPTSCSYCHKLLKGLFFQGYRCKNCQKPMHKECITLLTKCGHSQPPSLPPRPPSLLLPQPLANMTHSLDERSMSLRRQSSLISVVSLPPPAIPPPVLITNGSNPDYINTTVNDHPWFVGAMGREEANNCLNPYPTGSFLARIRRQNGETAGYAMSLKTHDDVKHMKIFTSLDSKGRASYQYYLADTRKFGSIVELVTYYSINSLSECFIGLDSVLRFPVGELSIATALFDFEPDPKERNQLRMKTGDRVTIIDKYGDSQGWWKACDNVTVGFIPKDYVEEVSGEDHRANGKENEFHSESVNESSLDAGATPPPAVEAMLE</sequence>
<dbReference type="PROSITE" id="PS50021">
    <property type="entry name" value="CH"/>
    <property type="match status" value="1"/>
</dbReference>
<keyword evidence="4" id="KW-0479">Metal-binding</keyword>
<evidence type="ECO:0000259" key="16">
    <source>
        <dbReference type="PROSITE" id="PS50021"/>
    </source>
</evidence>
<dbReference type="SUPFAM" id="SSF50044">
    <property type="entry name" value="SH3-domain"/>
    <property type="match status" value="1"/>
</dbReference>
<keyword evidence="7" id="KW-0862">Zinc</keyword>
<dbReference type="CDD" id="cd00160">
    <property type="entry name" value="RhoGEF"/>
    <property type="match status" value="1"/>
</dbReference>
<dbReference type="PROSITE" id="PS50081">
    <property type="entry name" value="ZF_DAG_PE_2"/>
    <property type="match status" value="1"/>
</dbReference>
<evidence type="ECO:0000259" key="14">
    <source>
        <dbReference type="PROSITE" id="PS50003"/>
    </source>
</evidence>
<dbReference type="InterPro" id="IPR036872">
    <property type="entry name" value="CH_dom_sf"/>
</dbReference>
<evidence type="ECO:0000259" key="12">
    <source>
        <dbReference type="PROSITE" id="PS50001"/>
    </source>
</evidence>
<dbReference type="Pfam" id="PF00018">
    <property type="entry name" value="SH3_1"/>
    <property type="match status" value="1"/>
</dbReference>
<dbReference type="AlphaFoldDB" id="A0A553P373"/>
<proteinExistence type="predicted"/>
<dbReference type="OMA" id="LELACIH"/>
<reference evidence="18 19" key="1">
    <citation type="journal article" date="2018" name="Nat. Ecol. Evol.">
        <title>Genomic signatures of mitonuclear coevolution across populations of Tigriopus californicus.</title>
        <authorList>
            <person name="Barreto F.S."/>
            <person name="Watson E.T."/>
            <person name="Lima T.G."/>
            <person name="Willett C.S."/>
            <person name="Edmands S."/>
            <person name="Li W."/>
            <person name="Burton R.S."/>
        </authorList>
    </citation>
    <scope>NUCLEOTIDE SEQUENCE [LARGE SCALE GENOMIC DNA]</scope>
    <source>
        <strain evidence="18 19">San Diego</strain>
    </source>
</reference>
<evidence type="ECO:0000256" key="7">
    <source>
        <dbReference type="ARBA" id="ARBA00022833"/>
    </source>
</evidence>
<dbReference type="PROSITE" id="PS50002">
    <property type="entry name" value="SH3"/>
    <property type="match status" value="1"/>
</dbReference>
<dbReference type="SMART" id="SM00033">
    <property type="entry name" value="CH"/>
    <property type="match status" value="1"/>
</dbReference>
<dbReference type="InterPro" id="IPR002219">
    <property type="entry name" value="PKC_DAG/PE"/>
</dbReference>
<dbReference type="CDD" id="cd01223">
    <property type="entry name" value="PH_Vav"/>
    <property type="match status" value="1"/>
</dbReference>
<dbReference type="Proteomes" id="UP000318571">
    <property type="component" value="Chromosome 7"/>
</dbReference>
<dbReference type="SUPFAM" id="SSF55550">
    <property type="entry name" value="SH2 domain"/>
    <property type="match status" value="1"/>
</dbReference>
<feature type="domain" description="DH" evidence="15">
    <location>
        <begin position="289"/>
        <end position="468"/>
    </location>
</feature>
<dbReference type="STRING" id="6832.A0A553P373"/>
<dbReference type="InterPro" id="IPR055251">
    <property type="entry name" value="SOS1_NGEF_PH"/>
</dbReference>
<gene>
    <name evidence="18" type="ORF">TCAL_13033</name>
</gene>
<feature type="domain" description="SH3" evidence="13">
    <location>
        <begin position="847"/>
        <end position="910"/>
    </location>
</feature>
<dbReference type="Pfam" id="PF00621">
    <property type="entry name" value="RhoGEF"/>
    <property type="match status" value="1"/>
</dbReference>
<dbReference type="SMART" id="SM00325">
    <property type="entry name" value="RhoGEF"/>
    <property type="match status" value="1"/>
</dbReference>
<feature type="domain" description="SH2" evidence="12">
    <location>
        <begin position="743"/>
        <end position="846"/>
    </location>
</feature>
<feature type="domain" description="Calponin-homology (CH)" evidence="16">
    <location>
        <begin position="75"/>
        <end position="193"/>
    </location>
</feature>
<dbReference type="SMART" id="SM00233">
    <property type="entry name" value="PH"/>
    <property type="match status" value="1"/>
</dbReference>
<dbReference type="Pfam" id="PF00130">
    <property type="entry name" value="C1_1"/>
    <property type="match status" value="1"/>
</dbReference>
<dbReference type="EMBL" id="VCGU01000008">
    <property type="protein sequence ID" value="TRY72133.1"/>
    <property type="molecule type" value="Genomic_DNA"/>
</dbReference>
<organism evidence="18 19">
    <name type="scientific">Tigriopus californicus</name>
    <name type="common">Marine copepod</name>
    <dbReference type="NCBI Taxonomy" id="6832"/>
    <lineage>
        <taxon>Eukaryota</taxon>
        <taxon>Metazoa</taxon>
        <taxon>Ecdysozoa</taxon>
        <taxon>Arthropoda</taxon>
        <taxon>Crustacea</taxon>
        <taxon>Multicrustacea</taxon>
        <taxon>Hexanauplia</taxon>
        <taxon>Copepoda</taxon>
        <taxon>Harpacticoida</taxon>
        <taxon>Harpacticidae</taxon>
        <taxon>Tigriopus</taxon>
    </lineage>
</organism>
<dbReference type="GO" id="GO:0016477">
    <property type="term" value="P:cell migration"/>
    <property type="evidence" value="ECO:0007669"/>
    <property type="project" value="TreeGrafter"/>
</dbReference>
<dbReference type="CDD" id="cd00174">
    <property type="entry name" value="SH3"/>
    <property type="match status" value="1"/>
</dbReference>
<dbReference type="Gene3D" id="1.20.900.10">
    <property type="entry name" value="Dbl homology (DH) domain"/>
    <property type="match status" value="1"/>
</dbReference>
<dbReference type="OrthoDB" id="5340910at2759"/>
<keyword evidence="6" id="KW-0863">Zinc-finger</keyword>
<evidence type="ECO:0000256" key="6">
    <source>
        <dbReference type="ARBA" id="ARBA00022771"/>
    </source>
</evidence>
<keyword evidence="19" id="KW-1185">Reference proteome</keyword>
<evidence type="ECO:0000256" key="11">
    <source>
        <dbReference type="SAM" id="MobiDB-lite"/>
    </source>
</evidence>
<evidence type="ECO:0000256" key="9">
    <source>
        <dbReference type="PROSITE-ProRule" id="PRU00191"/>
    </source>
</evidence>
<dbReference type="PANTHER" id="PTHR45818:SF3">
    <property type="entry name" value="PROTEIN VAV"/>
    <property type="match status" value="1"/>
</dbReference>
<dbReference type="GO" id="GO:0005085">
    <property type="term" value="F:guanyl-nucleotide exchange factor activity"/>
    <property type="evidence" value="ECO:0007669"/>
    <property type="project" value="UniProtKB-KW"/>
</dbReference>
<dbReference type="Gene3D" id="2.30.30.40">
    <property type="entry name" value="SH3 Domains"/>
    <property type="match status" value="1"/>
</dbReference>
<dbReference type="InterPro" id="IPR036860">
    <property type="entry name" value="SH2_dom_sf"/>
</dbReference>
<comment type="caution">
    <text evidence="18">The sequence shown here is derived from an EMBL/GenBank/DDBJ whole genome shotgun (WGS) entry which is preliminary data.</text>
</comment>
<feature type="region of interest" description="Disordered" evidence="11">
    <location>
        <begin position="910"/>
        <end position="947"/>
    </location>
</feature>
<dbReference type="InterPro" id="IPR001452">
    <property type="entry name" value="SH3_domain"/>
</dbReference>
<feature type="domain" description="PH" evidence="14">
    <location>
        <begin position="501"/>
        <end position="607"/>
    </location>
</feature>
<keyword evidence="1 10" id="KW-0728">SH3 domain</keyword>
<evidence type="ECO:0000256" key="10">
    <source>
        <dbReference type="PROSITE-ProRule" id="PRU00192"/>
    </source>
</evidence>
<dbReference type="Gene3D" id="3.30.505.10">
    <property type="entry name" value="SH2 domain"/>
    <property type="match status" value="1"/>
</dbReference>
<dbReference type="GO" id="GO:0048468">
    <property type="term" value="P:cell development"/>
    <property type="evidence" value="ECO:0007669"/>
    <property type="project" value="UniProtKB-ARBA"/>
</dbReference>
<dbReference type="InterPro" id="IPR001849">
    <property type="entry name" value="PH_domain"/>
</dbReference>
<dbReference type="SMART" id="SM00109">
    <property type="entry name" value="C1"/>
    <property type="match status" value="1"/>
</dbReference>
<dbReference type="GO" id="GO:0035556">
    <property type="term" value="P:intracellular signal transduction"/>
    <property type="evidence" value="ECO:0007669"/>
    <property type="project" value="InterPro"/>
</dbReference>
<dbReference type="GO" id="GO:0008270">
    <property type="term" value="F:zinc ion binding"/>
    <property type="evidence" value="ECO:0007669"/>
    <property type="project" value="UniProtKB-KW"/>
</dbReference>
<dbReference type="InterPro" id="IPR036028">
    <property type="entry name" value="SH3-like_dom_sf"/>
</dbReference>
<dbReference type="SUPFAM" id="SSF50729">
    <property type="entry name" value="PH domain-like"/>
    <property type="match status" value="1"/>
</dbReference>
<dbReference type="PROSITE" id="PS50001">
    <property type="entry name" value="SH2"/>
    <property type="match status" value="1"/>
</dbReference>
<evidence type="ECO:0000256" key="5">
    <source>
        <dbReference type="ARBA" id="ARBA00022737"/>
    </source>
</evidence>
<evidence type="ECO:0000313" key="18">
    <source>
        <dbReference type="EMBL" id="TRY72133.1"/>
    </source>
</evidence>
<dbReference type="PROSITE" id="PS50010">
    <property type="entry name" value="DH_2"/>
    <property type="match status" value="1"/>
</dbReference>
<evidence type="ECO:0000313" key="19">
    <source>
        <dbReference type="Proteomes" id="UP000318571"/>
    </source>
</evidence>
<dbReference type="Gene3D" id="3.30.60.20">
    <property type="match status" value="1"/>
</dbReference>
<evidence type="ECO:0000256" key="8">
    <source>
        <dbReference type="ARBA" id="ARBA00022999"/>
    </source>
</evidence>
<dbReference type="PANTHER" id="PTHR45818">
    <property type="entry name" value="PROTEIN VAV"/>
    <property type="match status" value="1"/>
</dbReference>
<protein>
    <recommendedName>
        <fullName evidence="20">Protein vav</fullName>
    </recommendedName>
</protein>
<evidence type="ECO:0000259" key="17">
    <source>
        <dbReference type="PROSITE" id="PS50081"/>
    </source>
</evidence>
<evidence type="ECO:0000256" key="4">
    <source>
        <dbReference type="ARBA" id="ARBA00022723"/>
    </source>
</evidence>
<feature type="domain" description="Phorbol-ester/DAG-type" evidence="17">
    <location>
        <begin position="618"/>
        <end position="667"/>
    </location>
</feature>
<dbReference type="PROSITE" id="PS00741">
    <property type="entry name" value="DH_1"/>
    <property type="match status" value="1"/>
</dbReference>
<dbReference type="InterPro" id="IPR037832">
    <property type="entry name" value="PH_Vav"/>
</dbReference>
<dbReference type="InterPro" id="IPR001715">
    <property type="entry name" value="CH_dom"/>
</dbReference>
<dbReference type="SUPFAM" id="SSF48065">
    <property type="entry name" value="DBL homology domain (DH-domain)"/>
    <property type="match status" value="1"/>
</dbReference>
<feature type="compositionally biased region" description="Basic and acidic residues" evidence="11">
    <location>
        <begin position="910"/>
        <end position="926"/>
    </location>
</feature>
<keyword evidence="3" id="KW-0344">Guanine-nucleotide releasing factor</keyword>
<dbReference type="GO" id="GO:0005737">
    <property type="term" value="C:cytoplasm"/>
    <property type="evidence" value="ECO:0007669"/>
    <property type="project" value="TreeGrafter"/>
</dbReference>
<keyword evidence="2" id="KW-0597">Phosphoprotein</keyword>
<evidence type="ECO:0000259" key="13">
    <source>
        <dbReference type="PROSITE" id="PS50002"/>
    </source>
</evidence>
<evidence type="ECO:0000259" key="15">
    <source>
        <dbReference type="PROSITE" id="PS50010"/>
    </source>
</evidence>
<dbReference type="Gene3D" id="2.30.29.30">
    <property type="entry name" value="Pleckstrin-homology domain (PH domain)/Phosphotyrosine-binding domain (PTB)"/>
    <property type="match status" value="1"/>
</dbReference>
<accession>A0A553P373</accession>
<dbReference type="Pfam" id="PF00017">
    <property type="entry name" value="SH2"/>
    <property type="match status" value="1"/>
</dbReference>
<dbReference type="CDD" id="cd20810">
    <property type="entry name" value="C1_VAV"/>
    <property type="match status" value="1"/>
</dbReference>
<dbReference type="Pfam" id="PF22697">
    <property type="entry name" value="SOS1_NGEF_PH"/>
    <property type="match status" value="1"/>
</dbReference>
<dbReference type="CDD" id="cd21201">
    <property type="entry name" value="CH_VAV"/>
    <property type="match status" value="1"/>
</dbReference>
<dbReference type="InterPro" id="IPR011993">
    <property type="entry name" value="PH-like_dom_sf"/>
</dbReference>
<name>A0A553P373_TIGCA</name>
<dbReference type="Gene3D" id="1.10.418.10">
    <property type="entry name" value="Calponin-like domain"/>
    <property type="match status" value="1"/>
</dbReference>
<evidence type="ECO:0000256" key="1">
    <source>
        <dbReference type="ARBA" id="ARBA00022443"/>
    </source>
</evidence>
<dbReference type="InterPro" id="IPR035899">
    <property type="entry name" value="DBL_dom_sf"/>
</dbReference>
<dbReference type="Pfam" id="PF00307">
    <property type="entry name" value="CH"/>
    <property type="match status" value="1"/>
</dbReference>
<dbReference type="PROSITE" id="PS50003">
    <property type="entry name" value="PH_DOMAIN"/>
    <property type="match status" value="1"/>
</dbReference>
<dbReference type="InterPro" id="IPR000219">
    <property type="entry name" value="DH_dom"/>
</dbReference>
<evidence type="ECO:0000256" key="2">
    <source>
        <dbReference type="ARBA" id="ARBA00022553"/>
    </source>
</evidence>
<evidence type="ECO:0008006" key="20">
    <source>
        <dbReference type="Google" id="ProtNLM"/>
    </source>
</evidence>
<dbReference type="InterPro" id="IPR001331">
    <property type="entry name" value="GDS_CDC24_CS"/>
</dbReference>
<keyword evidence="8 9" id="KW-0727">SH2 domain</keyword>
<dbReference type="SUPFAM" id="SSF47576">
    <property type="entry name" value="Calponin-homology domain, CH-domain"/>
    <property type="match status" value="1"/>
</dbReference>